<dbReference type="Proteomes" id="UP000310406">
    <property type="component" value="Unassembled WGS sequence"/>
</dbReference>
<gene>
    <name evidence="1" type="ORF">EZV76_05980</name>
</gene>
<accession>A0A4S8RNF2</accession>
<protein>
    <submittedName>
        <fullName evidence="1">Uncharacterized protein</fullName>
    </submittedName>
</protein>
<proteinExistence type="predicted"/>
<reference evidence="1 2" key="1">
    <citation type="submission" date="2019-03" db="EMBL/GenBank/DDBJ databases">
        <title>Muricauda SCR12 sp.nov, a marine bacterium isolated from Pacific Ocean:the Okinawa trough.</title>
        <authorList>
            <person name="Liu L."/>
        </authorList>
    </citation>
    <scope>NUCLEOTIDE SEQUENCE [LARGE SCALE GENOMIC DNA]</scope>
    <source>
        <strain evidence="1 2">SCR12</strain>
    </source>
</reference>
<dbReference type="OrthoDB" id="1448873at2"/>
<dbReference type="RefSeq" id="WP_136565692.1">
    <property type="nucleotide sequence ID" value="NZ_JBNZAV010000002.1"/>
</dbReference>
<sequence length="91" mass="10538">MKFKWILSGNLDASAKRACIDLEYKLRPRITKFLLSKFDGDCCADFSCFHFDVDMDNQWIWISNKTPAEHIKKISADFDAEINGRELFSVA</sequence>
<organism evidence="1 2">
    <name type="scientific">Flagellimonas alvinocaridis</name>
    <dbReference type="NCBI Taxonomy" id="2530200"/>
    <lineage>
        <taxon>Bacteria</taxon>
        <taxon>Pseudomonadati</taxon>
        <taxon>Bacteroidota</taxon>
        <taxon>Flavobacteriia</taxon>
        <taxon>Flavobacteriales</taxon>
        <taxon>Flavobacteriaceae</taxon>
        <taxon>Flagellimonas</taxon>
    </lineage>
</organism>
<dbReference type="AlphaFoldDB" id="A0A4S8RNF2"/>
<evidence type="ECO:0000313" key="1">
    <source>
        <dbReference type="EMBL" id="THV60108.1"/>
    </source>
</evidence>
<name>A0A4S8RNF2_9FLAO</name>
<comment type="caution">
    <text evidence="1">The sequence shown here is derived from an EMBL/GenBank/DDBJ whole genome shotgun (WGS) entry which is preliminary data.</text>
</comment>
<dbReference type="EMBL" id="SNTZ01000002">
    <property type="protein sequence ID" value="THV60108.1"/>
    <property type="molecule type" value="Genomic_DNA"/>
</dbReference>
<keyword evidence="2" id="KW-1185">Reference proteome</keyword>
<evidence type="ECO:0000313" key="2">
    <source>
        <dbReference type="Proteomes" id="UP000310406"/>
    </source>
</evidence>